<dbReference type="InParanoid" id="A0A669CXQ2"/>
<dbReference type="Ensembl" id="ENSONIT00000045994.1">
    <property type="protein sequence ID" value="ENSONIP00000052881.1"/>
    <property type="gene ID" value="ENSONIG00000029209.1"/>
</dbReference>
<evidence type="ECO:0000313" key="3">
    <source>
        <dbReference type="Proteomes" id="UP000005207"/>
    </source>
</evidence>
<name>A0A669CXQ2_ORENI</name>
<evidence type="ECO:0000313" key="2">
    <source>
        <dbReference type="Ensembl" id="ENSONIP00000052881.1"/>
    </source>
</evidence>
<reference evidence="2" key="3">
    <citation type="submission" date="2025-09" db="UniProtKB">
        <authorList>
            <consortium name="Ensembl"/>
        </authorList>
    </citation>
    <scope>IDENTIFICATION</scope>
</reference>
<keyword evidence="3" id="KW-1185">Reference proteome</keyword>
<protein>
    <recommendedName>
        <fullName evidence="1">Reverse transcriptase domain-containing protein</fullName>
    </recommendedName>
</protein>
<dbReference type="Gene3D" id="3.60.10.10">
    <property type="entry name" value="Endonuclease/exonuclease/phosphatase"/>
    <property type="match status" value="1"/>
</dbReference>
<dbReference type="PROSITE" id="PS50878">
    <property type="entry name" value="RT_POL"/>
    <property type="match status" value="1"/>
</dbReference>
<evidence type="ECO:0000259" key="1">
    <source>
        <dbReference type="PROSITE" id="PS50878"/>
    </source>
</evidence>
<dbReference type="CDD" id="cd01650">
    <property type="entry name" value="RT_nLTR_like"/>
    <property type="match status" value="1"/>
</dbReference>
<dbReference type="InterPro" id="IPR036691">
    <property type="entry name" value="Endo/exonu/phosph_ase_sf"/>
</dbReference>
<dbReference type="CDD" id="cd09076">
    <property type="entry name" value="L1-EN"/>
    <property type="match status" value="1"/>
</dbReference>
<dbReference type="GO" id="GO:0003824">
    <property type="term" value="F:catalytic activity"/>
    <property type="evidence" value="ECO:0007669"/>
    <property type="project" value="InterPro"/>
</dbReference>
<reference evidence="3" key="1">
    <citation type="submission" date="2012-01" db="EMBL/GenBank/DDBJ databases">
        <title>The Genome Sequence of Oreochromis niloticus (Nile Tilapia).</title>
        <authorList>
            <consortium name="Broad Institute Genome Assembly Team"/>
            <consortium name="Broad Institute Sequencing Platform"/>
            <person name="Di Palma F."/>
            <person name="Johnson J."/>
            <person name="Lander E.S."/>
            <person name="Lindblad-Toh K."/>
        </authorList>
    </citation>
    <scope>NUCLEOTIDE SEQUENCE [LARGE SCALE GENOMIC DNA]</scope>
</reference>
<organism evidence="2 3">
    <name type="scientific">Oreochromis niloticus</name>
    <name type="common">Nile tilapia</name>
    <name type="synonym">Tilapia nilotica</name>
    <dbReference type="NCBI Taxonomy" id="8128"/>
    <lineage>
        <taxon>Eukaryota</taxon>
        <taxon>Metazoa</taxon>
        <taxon>Chordata</taxon>
        <taxon>Craniata</taxon>
        <taxon>Vertebrata</taxon>
        <taxon>Euteleostomi</taxon>
        <taxon>Actinopterygii</taxon>
        <taxon>Neopterygii</taxon>
        <taxon>Teleostei</taxon>
        <taxon>Neoteleostei</taxon>
        <taxon>Acanthomorphata</taxon>
        <taxon>Ovalentaria</taxon>
        <taxon>Cichlomorphae</taxon>
        <taxon>Cichliformes</taxon>
        <taxon>Cichlidae</taxon>
        <taxon>African cichlids</taxon>
        <taxon>Pseudocrenilabrinae</taxon>
        <taxon>Oreochromini</taxon>
        <taxon>Oreochromis</taxon>
    </lineage>
</organism>
<dbReference type="InterPro" id="IPR005135">
    <property type="entry name" value="Endo/exonuclease/phosphatase"/>
</dbReference>
<dbReference type="Pfam" id="PF03372">
    <property type="entry name" value="Exo_endo_phos"/>
    <property type="match status" value="1"/>
</dbReference>
<dbReference type="PANTHER" id="PTHR31635:SF196">
    <property type="entry name" value="REVERSE TRANSCRIPTASE DOMAIN-CONTAINING PROTEIN-RELATED"/>
    <property type="match status" value="1"/>
</dbReference>
<dbReference type="GeneTree" id="ENSGT01150000286925"/>
<accession>A0A669CXQ2</accession>
<dbReference type="SUPFAM" id="SSF56672">
    <property type="entry name" value="DNA/RNA polymerases"/>
    <property type="match status" value="1"/>
</dbReference>
<dbReference type="Pfam" id="PF00078">
    <property type="entry name" value="RVT_1"/>
    <property type="match status" value="1"/>
</dbReference>
<dbReference type="InterPro" id="IPR000477">
    <property type="entry name" value="RT_dom"/>
</dbReference>
<reference evidence="2" key="2">
    <citation type="submission" date="2025-08" db="UniProtKB">
        <authorList>
            <consortium name="Ensembl"/>
        </authorList>
    </citation>
    <scope>IDENTIFICATION</scope>
</reference>
<dbReference type="InterPro" id="IPR043502">
    <property type="entry name" value="DNA/RNA_pol_sf"/>
</dbReference>
<dbReference type="OMA" id="HAYLWLE"/>
<dbReference type="Proteomes" id="UP000005207">
    <property type="component" value="Linkage group LG12"/>
</dbReference>
<proteinExistence type="predicted"/>
<sequence length="1274" mass="146304">MCTLLFIISGVNPNSSSLSGGIRFVSWNVRGLGHVHKRAKVFSHLKSLAADVVYLQETHMKPTKERLLRCSWANQIFQSTFSSKARGVAILIRRTVPFRHGSTVSDPNGRFILVTGHIHATHVTLLNLYGPNFDSPTFFRQIFNLLSSLADTHVILGGDFNCVLDKHLDRSTQSSQLFNASTVLNNMLSSTNLVDVWRLCNPTGRDYSYFSQVHKSYSRIDYFLLDSKLMSKVVCSSYHNILISDHSPTSLVLDFCGTKQQGNWRFHPSLLSETSFCQFMTTKISEFLETNDKQDVSDSILWETFKVVMRGEIISFESSLKKERRKRLFEIETELTQLEQDHKVSSCPSLFQDIIKRKFEYNTILSSQVTDQLFRIRQKHFEFGDKPHKLLSRQLRGLQASRAIYKIKSRSGEILISPKAINERFKEYYEELYMSKSWGNISDWLGKLDLPKMNDAAREALNSDITIEEVSKAIKSFPNGKSPGPDGFGIELYKKYSEKVAPLLLRMFKHSFHTQAFPRTLYEANISLLLKEGKDETECSSYRPIALLNLDMKIFTKILANRLNGHVGSIIHPDQTGFIPQRFSFFNVRRLMNIMYHRHWGASKIAVLSLDAEKAFDQVEWAYMLRVLEKFGLGEQFISWVDMIYRHPSSSILTNQDRSAPFFLHRGTRQGCPLSPLLFAISIEPLAIAIRNEPSIDPVRLGNIKHYISLYADDVVLFLSNPERSVPVLLDVVRSFGEISGYTINWQKSEFVALTTNLDVDFLKVLPFKITDRLKYLGVTLPKDPKLIFKLNYLEQVEKLKIDVEKWRALPISMVGRINVIKMVSLPKFLYLFLNLPIFLNKQFFKVIDSVVLPFVWGFKTHRISKVHLCKSKLKGGFALPVFQFYYWAANARTLAYWQEGYKKIKSADTPPWVVIESGGVENSSLPALLFSSSNSRTKVNNFIVSNCVKIFSQIKKGCGLPDTSIHTPIYGNHAFPPSCLDASFDIWTQKGIITLKDLYIDRQFASFTQLQNKFSLPASHFFHYLQIRNYVRQSIANFPSLPEEGSIFTLLLSSPDSKKLVSGFVKAFSEYLNSKSDFLKMAWEEELGLLIGDEVWERSLCMIHSCSINARHQLIQFKVLHRLHYSKTKLHRIFPSISSICDRCKLGEGCLTHLFWTCPKLYNYWLNIFNCFSDIYNCTLEPDPIIALFGFSSSLLHLSSAAQTTVLFGMVIAKKIILTLWKTDIVPQFKMWLTELTALLHMERIRYILADKLSNFFDVWQPFLDHVLKQSPI</sequence>
<feature type="domain" description="Reverse transcriptase" evidence="1">
    <location>
        <begin position="510"/>
        <end position="781"/>
    </location>
</feature>
<dbReference type="SUPFAM" id="SSF56219">
    <property type="entry name" value="DNase I-like"/>
    <property type="match status" value="1"/>
</dbReference>
<dbReference type="AlphaFoldDB" id="A0A669CXQ2"/>
<dbReference type="PANTHER" id="PTHR31635">
    <property type="entry name" value="REVERSE TRANSCRIPTASE DOMAIN-CONTAINING PROTEIN-RELATED"/>
    <property type="match status" value="1"/>
</dbReference>